<dbReference type="EMBL" id="JWHL01000021">
    <property type="protein sequence ID" value="MBR1369829.1"/>
    <property type="molecule type" value="Genomic_DNA"/>
</dbReference>
<evidence type="ECO:0000256" key="1">
    <source>
        <dbReference type="SAM" id="MobiDB-lite"/>
    </source>
</evidence>
<protein>
    <submittedName>
        <fullName evidence="2">Uncharacterized protein</fullName>
    </submittedName>
</protein>
<keyword evidence="3" id="KW-1185">Reference proteome</keyword>
<evidence type="ECO:0000313" key="3">
    <source>
        <dbReference type="Proteomes" id="UP000730161"/>
    </source>
</evidence>
<evidence type="ECO:0000313" key="2">
    <source>
        <dbReference type="EMBL" id="MBR1369829.1"/>
    </source>
</evidence>
<dbReference type="Proteomes" id="UP000730161">
    <property type="component" value="Unassembled WGS sequence"/>
</dbReference>
<name>A0A8J7W7C9_9EURY</name>
<dbReference type="RefSeq" id="WP_211531579.1">
    <property type="nucleotide sequence ID" value="NZ_JWHL01000021.1"/>
</dbReference>
<accession>A0A8J7W7C9</accession>
<sequence length="85" mass="10219">MPRQNTRNSRDILYQEEYLGGLDDISEYLAVKNPDRHKRKNLRDEKVQKKKGSSRFREMDTADLYDIPLRKKMKGKMPESELDRF</sequence>
<gene>
    <name evidence="2" type="ORF">RJ53_10210</name>
</gene>
<proteinExistence type="predicted"/>
<feature type="region of interest" description="Disordered" evidence="1">
    <location>
        <begin position="36"/>
        <end position="59"/>
    </location>
</feature>
<organism evidence="2 3">
    <name type="scientific">Methanocalculus chunghsingensis</name>
    <dbReference type="NCBI Taxonomy" id="156457"/>
    <lineage>
        <taxon>Archaea</taxon>
        <taxon>Methanobacteriati</taxon>
        <taxon>Methanobacteriota</taxon>
        <taxon>Stenosarchaea group</taxon>
        <taxon>Methanomicrobia</taxon>
        <taxon>Methanomicrobiales</taxon>
        <taxon>Methanocalculaceae</taxon>
        <taxon>Methanocalculus</taxon>
    </lineage>
</organism>
<dbReference type="AlphaFoldDB" id="A0A8J7W7C9"/>
<reference evidence="2" key="1">
    <citation type="submission" date="2014-12" db="EMBL/GenBank/DDBJ databases">
        <authorList>
            <person name="Huang H.-H."/>
            <person name="Chen S.-C."/>
            <person name="Lai M.-C."/>
        </authorList>
    </citation>
    <scope>NUCLEOTIDE SEQUENCE</scope>
    <source>
        <strain evidence="2">K1F9705b</strain>
    </source>
</reference>
<comment type="caution">
    <text evidence="2">The sequence shown here is derived from an EMBL/GenBank/DDBJ whole genome shotgun (WGS) entry which is preliminary data.</text>
</comment>